<accession>A0A0U3P8T8</accession>
<dbReference type="AlphaFoldDB" id="A0A0U3P8T8"/>
<evidence type="ECO:0000313" key="1">
    <source>
        <dbReference type="EMBL" id="ALV40659.1"/>
    </source>
</evidence>
<sequence>MTIPNILDEDHIDAAAKLLGAYYNDLFASEMPRTGSRFDSWAGGGDAAGVANRVVADDLVAVSFLSVKIPARAAVGILETHAPEISKNLKHLPYNVDLADLTPDEFDKYLGTGSPGMCLWHVLRATTTGRWGIGETKASKIMARKRPQLIPIYDSIVGPLMGLPKNSVGQWKKWHTALTDGTGLTYRLQEIRRLSGISDPISDIRVMDIVLWMYGKETAAS</sequence>
<organism evidence="1">
    <name type="scientific">Pseudarthrobacter sulfonivorans</name>
    <dbReference type="NCBI Taxonomy" id="121292"/>
    <lineage>
        <taxon>Bacteria</taxon>
        <taxon>Bacillati</taxon>
        <taxon>Actinomycetota</taxon>
        <taxon>Actinomycetes</taxon>
        <taxon>Micrococcales</taxon>
        <taxon>Micrococcaceae</taxon>
        <taxon>Pseudarthrobacter</taxon>
    </lineage>
</organism>
<proteinExistence type="predicted"/>
<evidence type="ECO:0000313" key="2">
    <source>
        <dbReference type="Proteomes" id="UP000065151"/>
    </source>
</evidence>
<dbReference type="RefSeq" id="WP_058929829.1">
    <property type="nucleotide sequence ID" value="NZ_CP013747.1"/>
</dbReference>
<protein>
    <submittedName>
        <fullName evidence="1">Uncharacterized protein</fullName>
    </submittedName>
</protein>
<dbReference type="EMBL" id="CP013747">
    <property type="protein sequence ID" value="ALV40659.1"/>
    <property type="molecule type" value="Genomic_DNA"/>
</dbReference>
<name>A0A0U3P8T8_9MICC</name>
<dbReference type="STRING" id="121292.AU252_05320"/>
<dbReference type="Proteomes" id="UP000065151">
    <property type="component" value="Chromosome"/>
</dbReference>
<gene>
    <name evidence="1" type="ORF">AU252_05320</name>
</gene>
<dbReference type="InterPro" id="IPR046275">
    <property type="entry name" value="DUF6308"/>
</dbReference>
<dbReference type="Pfam" id="PF19827">
    <property type="entry name" value="DUF6308"/>
    <property type="match status" value="1"/>
</dbReference>
<reference evidence="1 2" key="1">
    <citation type="submission" date="2015-12" db="EMBL/GenBank/DDBJ databases">
        <authorList>
            <person name="Shamseldin A."/>
            <person name="Moawad H."/>
            <person name="Abd El-Rahim W.M."/>
            <person name="Sadowsky M.J."/>
        </authorList>
    </citation>
    <scope>NUCLEOTIDE SEQUENCE [LARGE SCALE GENOMIC DNA]</scope>
    <source>
        <strain evidence="1 2">Ar51</strain>
    </source>
</reference>
<dbReference type="KEGG" id="psul:AU252_05320"/>